<dbReference type="RefSeq" id="WP_387345520.1">
    <property type="nucleotide sequence ID" value="NZ_JBIAXI010000021.1"/>
</dbReference>
<feature type="compositionally biased region" description="Basic and acidic residues" evidence="1">
    <location>
        <begin position="1"/>
        <end position="10"/>
    </location>
</feature>
<protein>
    <submittedName>
        <fullName evidence="2">Uncharacterized protein</fullName>
    </submittedName>
</protein>
<gene>
    <name evidence="2" type="ORF">ACFY05_29985</name>
</gene>
<accession>A0ABW6VFR8</accession>
<feature type="region of interest" description="Disordered" evidence="1">
    <location>
        <begin position="1"/>
        <end position="65"/>
    </location>
</feature>
<proteinExistence type="predicted"/>
<feature type="compositionally biased region" description="Basic and acidic residues" evidence="1">
    <location>
        <begin position="55"/>
        <end position="65"/>
    </location>
</feature>
<comment type="caution">
    <text evidence="2">The sequence shown here is derived from an EMBL/GenBank/DDBJ whole genome shotgun (WGS) entry which is preliminary data.</text>
</comment>
<name>A0ABW6VFR8_MICFU</name>
<sequence>MAETDPERTSGEPTPQVPDDREDTGGAEAPAGIDAEGPPPHVPDDRKGAAGFESWSKEGSDREEE</sequence>
<evidence type="ECO:0000256" key="1">
    <source>
        <dbReference type="SAM" id="MobiDB-lite"/>
    </source>
</evidence>
<evidence type="ECO:0000313" key="2">
    <source>
        <dbReference type="EMBL" id="MFF4777098.1"/>
    </source>
</evidence>
<reference evidence="2 3" key="1">
    <citation type="submission" date="2024-10" db="EMBL/GenBank/DDBJ databases">
        <title>The Natural Products Discovery Center: Release of the First 8490 Sequenced Strains for Exploring Actinobacteria Biosynthetic Diversity.</title>
        <authorList>
            <person name="Kalkreuter E."/>
            <person name="Kautsar S.A."/>
            <person name="Yang D."/>
            <person name="Bader C.D."/>
            <person name="Teijaro C.N."/>
            <person name="Fluegel L."/>
            <person name="Davis C.M."/>
            <person name="Simpson J.R."/>
            <person name="Lauterbach L."/>
            <person name="Steele A.D."/>
            <person name="Gui C."/>
            <person name="Meng S."/>
            <person name="Li G."/>
            <person name="Viehrig K."/>
            <person name="Ye F."/>
            <person name="Su P."/>
            <person name="Kiefer A.F."/>
            <person name="Nichols A."/>
            <person name="Cepeda A.J."/>
            <person name="Yan W."/>
            <person name="Fan B."/>
            <person name="Jiang Y."/>
            <person name="Adhikari A."/>
            <person name="Zheng C.-J."/>
            <person name="Schuster L."/>
            <person name="Cowan T.M."/>
            <person name="Smanski M.J."/>
            <person name="Chevrette M.G."/>
            <person name="De Carvalho L.P.S."/>
            <person name="Shen B."/>
        </authorList>
    </citation>
    <scope>NUCLEOTIDE SEQUENCE [LARGE SCALE GENOMIC DNA]</scope>
    <source>
        <strain evidence="2 3">NPDC001281</strain>
    </source>
</reference>
<organism evidence="2 3">
    <name type="scientific">Microtetraspora fusca</name>
    <dbReference type="NCBI Taxonomy" id="1997"/>
    <lineage>
        <taxon>Bacteria</taxon>
        <taxon>Bacillati</taxon>
        <taxon>Actinomycetota</taxon>
        <taxon>Actinomycetes</taxon>
        <taxon>Streptosporangiales</taxon>
        <taxon>Streptosporangiaceae</taxon>
        <taxon>Microtetraspora</taxon>
    </lineage>
</organism>
<evidence type="ECO:0000313" key="3">
    <source>
        <dbReference type="Proteomes" id="UP001602119"/>
    </source>
</evidence>
<dbReference type="Proteomes" id="UP001602119">
    <property type="component" value="Unassembled WGS sequence"/>
</dbReference>
<dbReference type="EMBL" id="JBIAXI010000021">
    <property type="protein sequence ID" value="MFF4777098.1"/>
    <property type="molecule type" value="Genomic_DNA"/>
</dbReference>
<keyword evidence="3" id="KW-1185">Reference proteome</keyword>